<proteinExistence type="predicted"/>
<dbReference type="EMBL" id="CSWP01000012">
    <property type="protein sequence ID" value="CPV70144.1"/>
    <property type="molecule type" value="Genomic_DNA"/>
</dbReference>
<organism evidence="1 2">
    <name type="scientific">Mycobacteroides abscessus</name>
    <dbReference type="NCBI Taxonomy" id="36809"/>
    <lineage>
        <taxon>Bacteria</taxon>
        <taxon>Bacillati</taxon>
        <taxon>Actinomycetota</taxon>
        <taxon>Actinomycetes</taxon>
        <taxon>Mycobacteriales</taxon>
        <taxon>Mycobacteriaceae</taxon>
        <taxon>Mycobacteroides</taxon>
    </lineage>
</organism>
<evidence type="ECO:0000313" key="1">
    <source>
        <dbReference type="EMBL" id="CPV70144.1"/>
    </source>
</evidence>
<accession>A0A0U1BUQ6</accession>
<name>A0A0U1BUQ6_9MYCO</name>
<reference evidence="1 2" key="1">
    <citation type="submission" date="2015-03" db="EMBL/GenBank/DDBJ databases">
        <authorList>
            <person name="Murphy D."/>
        </authorList>
    </citation>
    <scope>NUCLEOTIDE SEQUENCE [LARGE SCALE GENOMIC DNA]</scope>
    <source>
        <strain evidence="1 2">PAP088</strain>
    </source>
</reference>
<sequence>MNAAGRQSGAAMFNGPVFHDEMTALAGFEQSYADRLTAMGRKAPKFLIVEVPFEDTLRWLGIDPDALGDLIKRVTAQFADETCSVPRSPHAAITSSPGDGKAFRYRSELTAYAVAGCTVSSDGFGGVTVSRPEGMSVDEFRELKLRVTTW</sequence>
<dbReference type="Proteomes" id="UP000045782">
    <property type="component" value="Unassembled WGS sequence"/>
</dbReference>
<evidence type="ECO:0000313" key="2">
    <source>
        <dbReference type="Proteomes" id="UP000045782"/>
    </source>
</evidence>
<dbReference type="AlphaFoldDB" id="A0A0U1BUQ6"/>
<gene>
    <name evidence="1" type="ORF">ERS075579_04724</name>
</gene>
<protein>
    <submittedName>
        <fullName evidence="1">Uncharacterized protein</fullName>
    </submittedName>
</protein>
<dbReference type="RefSeq" id="WP_228539379.1">
    <property type="nucleotide sequence ID" value="NZ_CP014951.1"/>
</dbReference>